<name>A0ABT9KJM1_9ACTN</name>
<dbReference type="EMBL" id="JAURUE010000001">
    <property type="protein sequence ID" value="MDP9608624.1"/>
    <property type="molecule type" value="Genomic_DNA"/>
</dbReference>
<dbReference type="RefSeq" id="WP_066028500.1">
    <property type="nucleotide sequence ID" value="NZ_JAURUE010000001.1"/>
</dbReference>
<dbReference type="Pfam" id="PF21686">
    <property type="entry name" value="LigD_Prim-Pol"/>
    <property type="match status" value="2"/>
</dbReference>
<dbReference type="Proteomes" id="UP001234880">
    <property type="component" value="Unassembled WGS sequence"/>
</dbReference>
<feature type="compositionally biased region" description="Low complexity" evidence="1">
    <location>
        <begin position="154"/>
        <end position="174"/>
    </location>
</feature>
<dbReference type="EC" id="6.5.1.1" evidence="3"/>
<proteinExistence type="predicted"/>
<dbReference type="Gene3D" id="3.90.920.10">
    <property type="entry name" value="DNA primase, PRIM domain"/>
    <property type="match status" value="1"/>
</dbReference>
<organism evidence="3 4">
    <name type="scientific">Streptomyces demainii</name>
    <dbReference type="NCBI Taxonomy" id="588122"/>
    <lineage>
        <taxon>Bacteria</taxon>
        <taxon>Bacillati</taxon>
        <taxon>Actinomycetota</taxon>
        <taxon>Actinomycetes</taxon>
        <taxon>Kitasatosporales</taxon>
        <taxon>Streptomycetaceae</taxon>
        <taxon>Streptomyces</taxon>
    </lineage>
</organism>
<evidence type="ECO:0000313" key="4">
    <source>
        <dbReference type="Proteomes" id="UP001234880"/>
    </source>
</evidence>
<gene>
    <name evidence="3" type="ORF">JOF35_000901</name>
</gene>
<keyword evidence="4" id="KW-1185">Reference proteome</keyword>
<reference evidence="3 4" key="1">
    <citation type="submission" date="2023-07" db="EMBL/GenBank/DDBJ databases">
        <title>Sequencing the genomes of 1000 actinobacteria strains.</title>
        <authorList>
            <person name="Klenk H.-P."/>
        </authorList>
    </citation>
    <scope>NUCLEOTIDE SEQUENCE [LARGE SCALE GENOMIC DNA]</scope>
    <source>
        <strain evidence="3 4">DSM 41600</strain>
    </source>
</reference>
<evidence type="ECO:0000256" key="1">
    <source>
        <dbReference type="SAM" id="MobiDB-lite"/>
    </source>
</evidence>
<dbReference type="PANTHER" id="PTHR42705:SF2">
    <property type="entry name" value="BIFUNCTIONAL NON-HOMOLOGOUS END JOINING PROTEIN LIGD"/>
    <property type="match status" value="1"/>
</dbReference>
<feature type="domain" description="DNA ligase D polymerase" evidence="2">
    <location>
        <begin position="174"/>
        <end position="315"/>
    </location>
</feature>
<evidence type="ECO:0000313" key="3">
    <source>
        <dbReference type="EMBL" id="MDP9608624.1"/>
    </source>
</evidence>
<feature type="domain" description="DNA ligase D polymerase" evidence="2">
    <location>
        <begin position="35"/>
        <end position="144"/>
    </location>
</feature>
<dbReference type="PANTHER" id="PTHR42705">
    <property type="entry name" value="BIFUNCTIONAL NON-HOMOLOGOUS END JOINING PROTEIN LIGD"/>
    <property type="match status" value="1"/>
</dbReference>
<feature type="region of interest" description="Disordered" evidence="1">
    <location>
        <begin position="129"/>
        <end position="174"/>
    </location>
</feature>
<dbReference type="InterPro" id="IPR052171">
    <property type="entry name" value="NHEJ_LigD"/>
</dbReference>
<dbReference type="InterPro" id="IPR014145">
    <property type="entry name" value="LigD_pol_dom"/>
</dbReference>
<accession>A0ABT9KJM1</accession>
<sequence length="341" mass="37885">MSEKRTDARNVRAGNRTVRISRPEKVLFPDDGISKWDLVDYYRSVSRRIIPQLRGRPLMMERHPDGIGGTPLMQKNAPDHFPDWVRRAVLPKEGGKVTHVVCDDTATLLYLADQACVTPHRWLSRADRPDHPDRLVIDLDPPSPEESGSEKSGSEAGSEASGSEASGSEASGSESGFEEVRWAARRCCALLGELGLPGLLMTTGSRGLHVIVPLDRRADFDTVRSFAHEAAGLLAARHPDRLTTEPRKANRRGRLYLDVQRNGYAQTAVTPYAVRARPGAPVATPIDARELDDPELRSDRWTLRTVGERLADDPWARADTRGRSLRAPRERLRRLAEDEAG</sequence>
<comment type="caution">
    <text evidence="3">The sequence shown here is derived from an EMBL/GenBank/DDBJ whole genome shotgun (WGS) entry which is preliminary data.</text>
</comment>
<protein>
    <submittedName>
        <fullName evidence="3">Bifunctional non-homologous end joining protein LigD</fullName>
        <ecNumber evidence="3">6.5.1.1</ecNumber>
    </submittedName>
</protein>
<dbReference type="GO" id="GO:0003910">
    <property type="term" value="F:DNA ligase (ATP) activity"/>
    <property type="evidence" value="ECO:0007669"/>
    <property type="project" value="UniProtKB-EC"/>
</dbReference>
<evidence type="ECO:0000259" key="2">
    <source>
        <dbReference type="Pfam" id="PF21686"/>
    </source>
</evidence>
<keyword evidence="3" id="KW-0436">Ligase</keyword>